<dbReference type="Pfam" id="PF01345">
    <property type="entry name" value="DUF11"/>
    <property type="match status" value="6"/>
</dbReference>
<protein>
    <recommendedName>
        <fullName evidence="2">Autotransporter domain-containing protein</fullName>
    </recommendedName>
</protein>
<evidence type="ECO:0000256" key="1">
    <source>
        <dbReference type="SAM" id="MobiDB-lite"/>
    </source>
</evidence>
<dbReference type="InterPro" id="IPR001434">
    <property type="entry name" value="OmcB-like_DUF11"/>
</dbReference>
<dbReference type="PANTHER" id="PTHR34819:SF3">
    <property type="entry name" value="CELL SURFACE PROTEIN"/>
    <property type="match status" value="1"/>
</dbReference>
<feature type="region of interest" description="Disordered" evidence="1">
    <location>
        <begin position="1486"/>
        <end position="1514"/>
    </location>
</feature>
<dbReference type="InterPro" id="IPR047589">
    <property type="entry name" value="DUF11_rpt"/>
</dbReference>
<proteinExistence type="predicted"/>
<dbReference type="EMBL" id="UOEW01000254">
    <property type="protein sequence ID" value="VAW40021.1"/>
    <property type="molecule type" value="Genomic_DNA"/>
</dbReference>
<reference evidence="3" key="1">
    <citation type="submission" date="2018-06" db="EMBL/GenBank/DDBJ databases">
        <authorList>
            <person name="Zhirakovskaya E."/>
        </authorList>
    </citation>
    <scope>NUCLEOTIDE SEQUENCE</scope>
</reference>
<dbReference type="InterPro" id="IPR005546">
    <property type="entry name" value="Autotransporte_beta"/>
</dbReference>
<dbReference type="PROSITE" id="PS51208">
    <property type="entry name" value="AUTOTRANSPORTER"/>
    <property type="match status" value="1"/>
</dbReference>
<dbReference type="SUPFAM" id="SSF103515">
    <property type="entry name" value="Autotransporter"/>
    <property type="match status" value="1"/>
</dbReference>
<evidence type="ECO:0000259" key="2">
    <source>
        <dbReference type="PROSITE" id="PS51208"/>
    </source>
</evidence>
<gene>
    <name evidence="3" type="ORF">MNBD_GAMMA01-1052</name>
</gene>
<dbReference type="Gene3D" id="2.40.128.130">
    <property type="entry name" value="Autotransporter beta-domain"/>
    <property type="match status" value="1"/>
</dbReference>
<accession>A0A3B0VAW7</accession>
<evidence type="ECO:0000313" key="3">
    <source>
        <dbReference type="EMBL" id="VAW40021.1"/>
    </source>
</evidence>
<dbReference type="SMART" id="SM00869">
    <property type="entry name" value="Autotransporter"/>
    <property type="match status" value="1"/>
</dbReference>
<feature type="domain" description="Autotransporter" evidence="2">
    <location>
        <begin position="1667"/>
        <end position="1952"/>
    </location>
</feature>
<name>A0A3B0VAW7_9ZZZZ</name>
<dbReference type="InterPro" id="IPR036709">
    <property type="entry name" value="Autotransporte_beta_dom_sf"/>
</dbReference>
<feature type="compositionally biased region" description="Low complexity" evidence="1">
    <location>
        <begin position="1492"/>
        <end position="1514"/>
    </location>
</feature>
<dbReference type="InterPro" id="IPR051172">
    <property type="entry name" value="Chlamydia_OmcB"/>
</dbReference>
<sequence length="1952" mass="204235">MKFNRLSVVAKVVTLLVITFNSFAINLVTTNAIVSPDPIGTSASFVVSIDIINSTDASSAVDAQSISATITDFAIDANANFNFLPASETAGWTCMPDSSPVTILTCTKTFSPSQLPADDTTIENLAFSMTAGSLPIGAVAFNIDLQDTILGEEQPSNNQITINTSVAGGAGTHDLDFVDTATLVTYNATEGQNTPVLLDFQVTNLGSDIMGGGMLVSYDDLLFTFIPGSSVIPTGWSCIPVTGSVDCSTSNNIANSSLTDFQLAFSVPSFLGIYTFTGNLIDFTGTEINTANNAINTDVDVAAAGVPDMNIILLSPSALPVDITQGSTLATPFTFRLTNAGPTSFSANDIDVFFAIDTQFSVSPIQTTTAGWNCIAETGGFRCINQSYTMLPNVAVDFNAEITGYPTPTAIYTNVVEVTATDVLGLELNTTDNIAFLDVAITAPTTTDLELLKFAKDTIGGVVITDIPANTPFIYSIQVNNTSLTAANNVVVTDSLPLGIMATGHSSLGGWNCTIDTYINEFTSQFVSCSHPTIAASQPNFTDYIYLDVQGVTVGSKTNVAAVSSTEADSNLANNDNSLTPSIINISNVNPDINITKTFISGVIDDQGTDIAQQGSQVVYQVMAKNLTSGAASGSNITITDILPAGVTFVSFNPIGPNFNCIFGTTNNTLACTATSLPFTTASDGVEITVDVTGTIGQVVENIATVTADNDSNAANNSASSGAFQIVAPVQEVDLSIIKDAQAAGATTSTNSFVVGENFEYKLTIKNFGPNDAPIGAVEVIDSLPNGIDLNSVANTTGWNCAATTGTTVSCVNTMVIPALIGTLDLIIPVSSQIANSYTNSADVALTLGSTVVETNTSNNNASFVVNIGTVSGNITFTKTVAGGVTTGANQNFAIGDTIIYTLLVQNTATTNSIADLRITDILDTNFISFTNVNIIQSAANFTCAYDDVSQVSCDNLAGNPFLPGDSFEVEIQATAVSAGNNISNTAQVSSVSTGDNFSSNTVLIDIDSGLLVTTLLADKEALIAGTPVLSVPKGTAFTYRVSVTNTGDEDAINVTMVDDMPAGVSVAGISSANWLCTSSGQQYTCSFAVPLTPAASTFIEFNVNDNSASAVTQLTNNVSFSAANALSSSSSNTVSLTQVGLSVDVMQNPDPVLENSAFDLIVDTINTGSEELQGIQIVNTLPADFSYNISAINGATCNITSLVITCTLDSPVAVATTNSLIIPVQAVAVVDTSATYTNMTVVSGTNFASTITRNTVLNVNTTTPTVADLKVTKTASASTVISGSQFNWNIEVLNQGPESATNVVINDVLPTGFELVSVTTTKGNCQSDITVIDCDITTLENQEVVMITITGNAVLEYGVLDNIATVTADTNDSDISNNSDIASVIVDATQESADLSINLSSGGDINQGESTTLDIQTNNNGPDSASTPIVNIVVTGLLENVSVSQTSDWNCQSSGFIINCEFNNTTMAAGLQSALQLTIETSPATEETQNISVTASITSSTSDPDTTNNSASSSIVVTGIPTAGDILDAMRAALGGTASPQVDRAIRNVSSYCGRRYFVALEGLCAEIYQTALAGNREAIREFAEQITPNEVIGQSSSVAEIATAQFRNVGARLSQLRGGGGGSSSGFSTAGLNARYGGGSIPLGMLSYLNQSEDEATGISSIDGDFISPWGFFVNGTISMGERDATGRELGFDFDTFGLTAGFDYRLDANKVIGIALGYASFDSKIEKTAKLESTGITLTGYGSFYVNDNFYIDARISYGKPDFNQSRNIDFTIGETQIQRTAIGKTDANQYTVAMSAGYNFNKNAWNITPNASFSYVKTNINGFTETGAGAFNFIFSEQAVESLVWSTGIKLSKAISLKTGVLTPQFDFDYNYESKNDGINIEARFIQAPDDEIFIIETDDPDRSYGSAGLGFVYITANGKQAYINYRSIIGLEGFSRGTFNLGARFEF</sequence>
<dbReference type="PANTHER" id="PTHR34819">
    <property type="entry name" value="LARGE CYSTEINE-RICH PERIPLASMIC PROTEIN OMCB"/>
    <property type="match status" value="1"/>
</dbReference>
<organism evidence="3">
    <name type="scientific">hydrothermal vent metagenome</name>
    <dbReference type="NCBI Taxonomy" id="652676"/>
    <lineage>
        <taxon>unclassified sequences</taxon>
        <taxon>metagenomes</taxon>
        <taxon>ecological metagenomes</taxon>
    </lineage>
</organism>
<dbReference type="Pfam" id="PF03797">
    <property type="entry name" value="Autotransporter"/>
    <property type="match status" value="1"/>
</dbReference>
<dbReference type="NCBIfam" id="TIGR01451">
    <property type="entry name" value="B_ant_repeat"/>
    <property type="match status" value="4"/>
</dbReference>